<dbReference type="Gene3D" id="2.60.40.420">
    <property type="entry name" value="Cupredoxins - blue copper proteins"/>
    <property type="match status" value="1"/>
</dbReference>
<dbReference type="AlphaFoldDB" id="A0A7D5M183"/>
<evidence type="ECO:0000256" key="1">
    <source>
        <dbReference type="ARBA" id="ARBA00022723"/>
    </source>
</evidence>
<evidence type="ECO:0000313" key="5">
    <source>
        <dbReference type="Proteomes" id="UP000509771"/>
    </source>
</evidence>
<proteinExistence type="predicted"/>
<organism evidence="4 5">
    <name type="scientific">Nitrosopumilus cobalaminigenes</name>
    <dbReference type="NCBI Taxonomy" id="1470066"/>
    <lineage>
        <taxon>Archaea</taxon>
        <taxon>Nitrososphaerota</taxon>
        <taxon>Nitrososphaeria</taxon>
        <taxon>Nitrosopumilales</taxon>
        <taxon>Nitrosopumilaceae</taxon>
        <taxon>Nitrosopumilus</taxon>
    </lineage>
</organism>
<dbReference type="InterPro" id="IPR052721">
    <property type="entry name" value="ET_Amicyanin"/>
</dbReference>
<dbReference type="GO" id="GO:0005507">
    <property type="term" value="F:copper ion binding"/>
    <property type="evidence" value="ECO:0007669"/>
    <property type="project" value="InterPro"/>
</dbReference>
<dbReference type="InterPro" id="IPR000923">
    <property type="entry name" value="BlueCu_1"/>
</dbReference>
<dbReference type="PANTHER" id="PTHR36507">
    <property type="entry name" value="BLL1555 PROTEIN"/>
    <property type="match status" value="1"/>
</dbReference>
<keyword evidence="1" id="KW-0479">Metal-binding</keyword>
<name>A0A7D5M183_9ARCH</name>
<dbReference type="Pfam" id="PF00127">
    <property type="entry name" value="Copper-bind"/>
    <property type="match status" value="1"/>
</dbReference>
<dbReference type="PANTHER" id="PTHR36507:SF1">
    <property type="entry name" value="BLL1555 PROTEIN"/>
    <property type="match status" value="1"/>
</dbReference>
<dbReference type="GeneID" id="56059793"/>
<dbReference type="SUPFAM" id="SSF49503">
    <property type="entry name" value="Cupredoxins"/>
    <property type="match status" value="1"/>
</dbReference>
<dbReference type="GO" id="GO:0009055">
    <property type="term" value="F:electron transfer activity"/>
    <property type="evidence" value="ECO:0007669"/>
    <property type="project" value="InterPro"/>
</dbReference>
<evidence type="ECO:0000313" key="4">
    <source>
        <dbReference type="EMBL" id="QLH03315.1"/>
    </source>
</evidence>
<keyword evidence="5" id="KW-1185">Reference proteome</keyword>
<keyword evidence="2" id="KW-0186">Copper</keyword>
<dbReference type="KEGG" id="ncl:C5F47_07025"/>
<evidence type="ECO:0000259" key="3">
    <source>
        <dbReference type="Pfam" id="PF00127"/>
    </source>
</evidence>
<reference evidence="4 5" key="1">
    <citation type="submission" date="2018-02" db="EMBL/GenBank/DDBJ databases">
        <title>Complete genome of Nitrosopumilus cobalaminigenes HCA1.</title>
        <authorList>
            <person name="Qin W."/>
            <person name="Zheng Y."/>
            <person name="Stahl D.A."/>
        </authorList>
    </citation>
    <scope>NUCLEOTIDE SEQUENCE [LARGE SCALE GENOMIC DNA]</scope>
    <source>
        <strain evidence="4 5">HCA1</strain>
    </source>
</reference>
<dbReference type="Proteomes" id="UP000509771">
    <property type="component" value="Chromosome"/>
</dbReference>
<gene>
    <name evidence="4" type="ORF">C5F47_07025</name>
</gene>
<dbReference type="EMBL" id="CP026993">
    <property type="protein sequence ID" value="QLH03315.1"/>
    <property type="molecule type" value="Genomic_DNA"/>
</dbReference>
<dbReference type="OrthoDB" id="11836at2157"/>
<evidence type="ECO:0000256" key="2">
    <source>
        <dbReference type="ARBA" id="ARBA00023008"/>
    </source>
</evidence>
<feature type="domain" description="Blue (type 1) copper" evidence="3">
    <location>
        <begin position="97"/>
        <end position="173"/>
    </location>
</feature>
<dbReference type="RefSeq" id="WP_179360428.1">
    <property type="nucleotide sequence ID" value="NZ_CP026993.1"/>
</dbReference>
<sequence>MKHRSMKISIITMVFSILLVSVTANQAAAESVPEWVKNNALWYGQGDISETEFLNAIKFLIENGVIVIESAEEVVSEAMEAQIIIPNGNFDVSGSGVYLPLNLEITTNTKVTWVNDDSVPHNIQSQDELGNVIDLFNSPPLNTGDRFEFTFEEAGVYNYYCSFHPWRVGVVSVK</sequence>
<protein>
    <recommendedName>
        <fullName evidence="3">Blue (type 1) copper domain-containing protein</fullName>
    </recommendedName>
</protein>
<dbReference type="InterPro" id="IPR008972">
    <property type="entry name" value="Cupredoxin"/>
</dbReference>
<accession>A0A7D5M183</accession>